<evidence type="ECO:0000313" key="1">
    <source>
        <dbReference type="EMBL" id="AIR11631.1"/>
    </source>
</evidence>
<dbReference type="AlphaFoldDB" id="A0A089QKZ8"/>
<dbReference type="Proteomes" id="UP000029488">
    <property type="component" value="Plasmid pMP1046B"/>
</dbReference>
<organism evidence="1 2">
    <name type="scientific">Ligilactobacillus salivarius</name>
    <dbReference type="NCBI Taxonomy" id="1624"/>
    <lineage>
        <taxon>Bacteria</taxon>
        <taxon>Bacillati</taxon>
        <taxon>Bacillota</taxon>
        <taxon>Bacilli</taxon>
        <taxon>Lactobacillales</taxon>
        <taxon>Lactobacillaceae</taxon>
        <taxon>Ligilactobacillus</taxon>
    </lineage>
</organism>
<proteinExistence type="predicted"/>
<evidence type="ECO:0000313" key="2">
    <source>
        <dbReference type="Proteomes" id="UP000029488"/>
    </source>
</evidence>
<reference evidence="1 2" key="1">
    <citation type="journal article" date="2014" name="BMC Genomics">
        <title>Unusual genome complexity in Lactobacillus salivarius JCM1046.</title>
        <authorList>
            <person name="Raftis E.J."/>
            <person name="Forde B.M."/>
            <person name="Claesson M.J."/>
            <person name="O'Toole P.W."/>
        </authorList>
    </citation>
    <scope>NUCLEOTIDE SEQUENCE [LARGE SCALE GENOMIC DNA]</scope>
    <source>
        <strain evidence="1 2">JCM1046</strain>
        <plasmid evidence="1 2">pMP1046B</plasmid>
    </source>
</reference>
<gene>
    <name evidence="1" type="ORF">LSJ_3011</name>
</gene>
<sequence>MKEYHVYNATYTIKGVEKNFDTTVTCIVNDYFNDLFFEMEFKKYDMLWYEILNLAYMEKNNSLFYLEETYLDNLEQAEIDNLFNYLNNEVSDEKIIKVLNKNGVTCKFLY</sequence>
<name>A0A089QKZ8_9LACO</name>
<keyword evidence="1" id="KW-0614">Plasmid</keyword>
<protein>
    <submittedName>
        <fullName evidence="1">Uncharacterized protein</fullName>
    </submittedName>
</protein>
<dbReference type="RefSeq" id="WP_044005776.1">
    <property type="nucleotide sequence ID" value="NZ_CP007648.1"/>
</dbReference>
<dbReference type="KEGG" id="lsj:LSJ_3011"/>
<dbReference type="EMBL" id="CP007648">
    <property type="protein sequence ID" value="AIR11631.1"/>
    <property type="molecule type" value="Genomic_DNA"/>
</dbReference>
<accession>A0A089QKZ8</accession>
<geneLocation type="plasmid" evidence="1 2">
    <name>pMP1046B</name>
</geneLocation>